<dbReference type="AlphaFoldDB" id="A0A9W4XLU8"/>
<dbReference type="InterPro" id="IPR036188">
    <property type="entry name" value="FAD/NAD-bd_sf"/>
</dbReference>
<comment type="caution">
    <text evidence="6">The sequence shown here is derived from an EMBL/GenBank/DDBJ whole genome shotgun (WGS) entry which is preliminary data.</text>
</comment>
<dbReference type="Proteomes" id="UP001152607">
    <property type="component" value="Unassembled WGS sequence"/>
</dbReference>
<dbReference type="Gene3D" id="3.50.50.60">
    <property type="entry name" value="FAD/NAD(P)-binding domain"/>
    <property type="match status" value="1"/>
</dbReference>
<name>A0A9W4XLU8_9PLEO</name>
<dbReference type="PANTHER" id="PTHR46972">
    <property type="entry name" value="MONOOXYGENASE ASQM-RELATED"/>
    <property type="match status" value="1"/>
</dbReference>
<gene>
    <name evidence="6" type="ORF">PDIGIT_LOCUS9476</name>
</gene>
<dbReference type="SUPFAM" id="SSF51905">
    <property type="entry name" value="FAD/NAD(P)-binding domain"/>
    <property type="match status" value="1"/>
</dbReference>
<evidence type="ECO:0000256" key="3">
    <source>
        <dbReference type="ARBA" id="ARBA00023002"/>
    </source>
</evidence>
<evidence type="ECO:0000259" key="5">
    <source>
        <dbReference type="Pfam" id="PF01494"/>
    </source>
</evidence>
<keyword evidence="3" id="KW-0560">Oxidoreductase</keyword>
<dbReference type="PRINTS" id="PR00420">
    <property type="entry name" value="RNGMNOXGNASE"/>
</dbReference>
<keyword evidence="2" id="KW-0274">FAD</keyword>
<keyword evidence="4" id="KW-0503">Monooxygenase</keyword>
<feature type="domain" description="FAD-binding" evidence="5">
    <location>
        <begin position="4"/>
        <end position="347"/>
    </location>
</feature>
<evidence type="ECO:0000256" key="1">
    <source>
        <dbReference type="ARBA" id="ARBA00022630"/>
    </source>
</evidence>
<dbReference type="EMBL" id="CAOQHR010000006">
    <property type="protein sequence ID" value="CAI6336378.1"/>
    <property type="molecule type" value="Genomic_DNA"/>
</dbReference>
<accession>A0A9W4XLU8</accession>
<dbReference type="GO" id="GO:0004497">
    <property type="term" value="F:monooxygenase activity"/>
    <property type="evidence" value="ECO:0007669"/>
    <property type="project" value="UniProtKB-KW"/>
</dbReference>
<dbReference type="InterPro" id="IPR002938">
    <property type="entry name" value="FAD-bd"/>
</dbReference>
<dbReference type="OrthoDB" id="655030at2759"/>
<proteinExistence type="predicted"/>
<dbReference type="PANTHER" id="PTHR46972:SF1">
    <property type="entry name" value="FAD DEPENDENT OXIDOREDUCTASE DOMAIN-CONTAINING PROTEIN"/>
    <property type="match status" value="1"/>
</dbReference>
<evidence type="ECO:0000256" key="2">
    <source>
        <dbReference type="ARBA" id="ARBA00022827"/>
    </source>
</evidence>
<keyword evidence="7" id="KW-1185">Reference proteome</keyword>
<protein>
    <recommendedName>
        <fullName evidence="5">FAD-binding domain-containing protein</fullName>
    </recommendedName>
</protein>
<evidence type="ECO:0000313" key="7">
    <source>
        <dbReference type="Proteomes" id="UP001152607"/>
    </source>
</evidence>
<dbReference type="Pfam" id="PF01494">
    <property type="entry name" value="FAD_binding_3"/>
    <property type="match status" value="1"/>
</dbReference>
<reference evidence="6" key="1">
    <citation type="submission" date="2023-01" db="EMBL/GenBank/DDBJ databases">
        <authorList>
            <person name="Van Ghelder C."/>
            <person name="Rancurel C."/>
        </authorList>
    </citation>
    <scope>NUCLEOTIDE SEQUENCE</scope>
    <source>
        <strain evidence="6">CNCM I-4278</strain>
    </source>
</reference>
<evidence type="ECO:0000313" key="6">
    <source>
        <dbReference type="EMBL" id="CAI6336378.1"/>
    </source>
</evidence>
<organism evidence="6 7">
    <name type="scientific">Periconia digitata</name>
    <dbReference type="NCBI Taxonomy" id="1303443"/>
    <lineage>
        <taxon>Eukaryota</taxon>
        <taxon>Fungi</taxon>
        <taxon>Dikarya</taxon>
        <taxon>Ascomycota</taxon>
        <taxon>Pezizomycotina</taxon>
        <taxon>Dothideomycetes</taxon>
        <taxon>Pleosporomycetidae</taxon>
        <taxon>Pleosporales</taxon>
        <taxon>Massarineae</taxon>
        <taxon>Periconiaceae</taxon>
        <taxon>Periconia</taxon>
    </lineage>
</organism>
<evidence type="ECO:0000256" key="4">
    <source>
        <dbReference type="ARBA" id="ARBA00023033"/>
    </source>
</evidence>
<sequence>MPLKIAIIGAGPGGCMLARLLQQNSIPCTIFESEKSIDFRSQGGTLDLRQRTGLQAMKEAGLWDEFQKHARYDGESLIICDKHQKIWLKRAGRDANEKPKPLTMEAPEIDRPVLREMLVRSLPEGCINWGYKLNTIKDDLSLVFENGKTESGYDLVVGADGAWSKARKFLTDVKPTYSGLAGYSMTINDPEKIVPEIYKFVNRGSIFAFGDKRSLACQQMGDGTLHASSYAQFPEDFAQTCGFDVTNAEDMRKHLRGELGDWSPELKAIFEKSGDPVAWRNLYMLPRPFSWEHKDGVTLIGDAAHLMTPFAGIGVNSAFNDALILCRRIVEYMKSGASEGLGSYIEKYEAEMFDLAHEAAGLTEGSMNDMMFTEGAPRSRIASYVSRHASAEFPPWAHPLVSTAVHTGYSLVKLFK</sequence>
<dbReference type="GO" id="GO:0071949">
    <property type="term" value="F:FAD binding"/>
    <property type="evidence" value="ECO:0007669"/>
    <property type="project" value="InterPro"/>
</dbReference>
<keyword evidence="1" id="KW-0285">Flavoprotein</keyword>